<dbReference type="SUPFAM" id="SSF82714">
    <property type="entry name" value="Multidrug efflux transporter AcrB TolC docking domain, DN and DC subdomains"/>
    <property type="match status" value="2"/>
</dbReference>
<dbReference type="Gene3D" id="3.30.70.1320">
    <property type="entry name" value="Multidrug efflux transporter AcrB pore domain like"/>
    <property type="match status" value="1"/>
</dbReference>
<proteinExistence type="predicted"/>
<dbReference type="Pfam" id="PF00873">
    <property type="entry name" value="ACR_tran"/>
    <property type="match status" value="1"/>
</dbReference>
<keyword evidence="1" id="KW-0812">Transmembrane</keyword>
<organism evidence="2 3">
    <name type="scientific">Spirosoma fluviale</name>
    <dbReference type="NCBI Taxonomy" id="1597977"/>
    <lineage>
        <taxon>Bacteria</taxon>
        <taxon>Pseudomonadati</taxon>
        <taxon>Bacteroidota</taxon>
        <taxon>Cytophagia</taxon>
        <taxon>Cytophagales</taxon>
        <taxon>Cytophagaceae</taxon>
        <taxon>Spirosoma</taxon>
    </lineage>
</organism>
<dbReference type="PANTHER" id="PTHR32063">
    <property type="match status" value="1"/>
</dbReference>
<feature type="transmembrane region" description="Helical" evidence="1">
    <location>
        <begin position="891"/>
        <end position="911"/>
    </location>
</feature>
<dbReference type="Gene3D" id="3.30.70.1440">
    <property type="entry name" value="Multidrug efflux transporter AcrB pore domain"/>
    <property type="match status" value="1"/>
</dbReference>
<name>A0A286G2V2_9BACT</name>
<dbReference type="GO" id="GO:0005886">
    <property type="term" value="C:plasma membrane"/>
    <property type="evidence" value="ECO:0007669"/>
    <property type="project" value="TreeGrafter"/>
</dbReference>
<dbReference type="InterPro" id="IPR027463">
    <property type="entry name" value="AcrB_DN_DC_subdom"/>
</dbReference>
<dbReference type="Gene3D" id="1.20.1640.10">
    <property type="entry name" value="Multidrug efflux transporter AcrB transmembrane domain"/>
    <property type="match status" value="2"/>
</dbReference>
<dbReference type="SUPFAM" id="SSF82866">
    <property type="entry name" value="Multidrug efflux transporter AcrB transmembrane domain"/>
    <property type="match status" value="2"/>
</dbReference>
<dbReference type="AlphaFoldDB" id="A0A286G2V2"/>
<keyword evidence="3" id="KW-1185">Reference proteome</keyword>
<keyword evidence="1" id="KW-0472">Membrane</keyword>
<feature type="transmembrane region" description="Helical" evidence="1">
    <location>
        <begin position="532"/>
        <end position="553"/>
    </location>
</feature>
<dbReference type="Proteomes" id="UP000219452">
    <property type="component" value="Unassembled WGS sequence"/>
</dbReference>
<feature type="transmembrane region" description="Helical" evidence="1">
    <location>
        <begin position="386"/>
        <end position="410"/>
    </location>
</feature>
<feature type="transmembrane region" description="Helical" evidence="1">
    <location>
        <begin position="861"/>
        <end position="884"/>
    </location>
</feature>
<gene>
    <name evidence="2" type="ORF">SAMN06269250_3088</name>
</gene>
<feature type="transmembrane region" description="Helical" evidence="1">
    <location>
        <begin position="12"/>
        <end position="29"/>
    </location>
</feature>
<feature type="transmembrane region" description="Helical" evidence="1">
    <location>
        <begin position="994"/>
        <end position="1020"/>
    </location>
</feature>
<accession>A0A286G2V2</accession>
<evidence type="ECO:0000256" key="1">
    <source>
        <dbReference type="SAM" id="Phobius"/>
    </source>
</evidence>
<dbReference type="RefSeq" id="WP_097126683.1">
    <property type="nucleotide sequence ID" value="NZ_OCNH01000002.1"/>
</dbReference>
<evidence type="ECO:0000313" key="3">
    <source>
        <dbReference type="Proteomes" id="UP000219452"/>
    </source>
</evidence>
<feature type="transmembrane region" description="Helical" evidence="1">
    <location>
        <begin position="334"/>
        <end position="353"/>
    </location>
</feature>
<dbReference type="InterPro" id="IPR001036">
    <property type="entry name" value="Acrflvin-R"/>
</dbReference>
<keyword evidence="1" id="KW-1133">Transmembrane helix</keyword>
<sequence length="1049" mass="113220">MSITEIAIKRPTLVVVAFTVLGLLGIISYKSLNYTLLPKFDAAVVTVITTYPGAAAGEVENSVTRKLEDAVSSLENLKNISSTSQEGLSIIQIELSASADPNQALQDAQRKVNAVLSQLPDEVESPTLQKFSTDDVPVIRMGVRANLEATKLYDLVDDQIRTQLTKVDGVGQVTLTGGREREIRISVDPNKLKLYNLTLAQVTQAVNSANLDYPTGRIETDQAQYAIRLAGKFTDINQIRNAALLTSTNGTQVTLQDVATVIDGVSDATTINRINGRESIGISIQKQTDANAVAISQQVRGILGGIEKKYANIGLKFEVTSDSSTYTLASADGVIFDLEFAVVLVALVMLLFLHSIRNAFIVMVSVPASIISVFVPMYLLGFTLNLMTLMALSLVVGILVDDSIVVLENIYRHLEMGKDRRTASLDGRNEIGFTALAITMVDVVVFLPLVFVQGLIANIIREFSLVVVFSTLMSLVVSFTITPLLASRFAKETDLSGRSPGKRFLAWFERQFDSLKHGYARLLVWGLGHKRWVYLTAITLLVGSFGLVGGGFIGTTFFPQSDQGEFIVQIEGEPFNSLAETNRICQVIERQLMQNKLVTKVNSNVGYSSSASGGGLGSTPYHKAEITVTIVPKGERKISIEQFAAQAKAQIMKTPGLNVKSAPVGITGGANAAPIQILLLGNSQQDLQQAAAVVKQVVKSVSGTTDVELAVDDPKPELKVNLDRRQMAQYGVSVASVGATLQTAFSGNTDSKYRVGSRDYDIRVELNKFNRQSKDDVGNLTVPDAQGKLIEIRQIANLELGTGATQLTRYNRVGSLFVNANVVGRPTGTVGAEIDNILKTKQLPGGVTYQLKGDLERQSDAFSSLGIALGLAITFVYLLMVALYNSYFRPFVVLFSIPMAIIGAFLALALAEQAISFFVMLGMIMLIGLVAKNAILLVDFANAQKEEGKSTVDALVEAGRERIRPILMTTIAMAIGLLPMALATGDGSESKNGLAWVIIGGLISSLLLTLVLVPTVYLTFENAFNGMRRLYGRITGKKDKPVPAKPAKV</sequence>
<dbReference type="Gene3D" id="3.30.2090.10">
    <property type="entry name" value="Multidrug efflux transporter AcrB TolC docking domain, DN and DC subdomains"/>
    <property type="match status" value="2"/>
</dbReference>
<dbReference type="OrthoDB" id="9757876at2"/>
<protein>
    <submittedName>
        <fullName evidence="2">Hydrophobic/amphiphilic exporter-1, HAE1 family</fullName>
    </submittedName>
</protein>
<feature type="transmembrane region" description="Helical" evidence="1">
    <location>
        <begin position="917"/>
        <end position="942"/>
    </location>
</feature>
<reference evidence="3" key="1">
    <citation type="submission" date="2017-09" db="EMBL/GenBank/DDBJ databases">
        <authorList>
            <person name="Varghese N."/>
            <person name="Submissions S."/>
        </authorList>
    </citation>
    <scope>NUCLEOTIDE SEQUENCE [LARGE SCALE GENOMIC DNA]</scope>
    <source>
        <strain evidence="3">DSM 29961</strain>
    </source>
</reference>
<feature type="transmembrane region" description="Helical" evidence="1">
    <location>
        <begin position="360"/>
        <end position="380"/>
    </location>
</feature>
<dbReference type="EMBL" id="OCNH01000002">
    <property type="protein sequence ID" value="SOD89499.1"/>
    <property type="molecule type" value="Genomic_DNA"/>
</dbReference>
<dbReference type="GO" id="GO:0042910">
    <property type="term" value="F:xenobiotic transmembrane transporter activity"/>
    <property type="evidence" value="ECO:0007669"/>
    <property type="project" value="TreeGrafter"/>
</dbReference>
<feature type="transmembrane region" description="Helical" evidence="1">
    <location>
        <begin position="963"/>
        <end position="982"/>
    </location>
</feature>
<dbReference type="PANTHER" id="PTHR32063:SF0">
    <property type="entry name" value="SWARMING MOTILITY PROTEIN SWRC"/>
    <property type="match status" value="1"/>
</dbReference>
<dbReference type="Gene3D" id="3.30.70.1430">
    <property type="entry name" value="Multidrug efflux transporter AcrB pore domain"/>
    <property type="match status" value="2"/>
</dbReference>
<feature type="transmembrane region" description="Helical" evidence="1">
    <location>
        <begin position="431"/>
        <end position="451"/>
    </location>
</feature>
<dbReference type="SUPFAM" id="SSF82693">
    <property type="entry name" value="Multidrug efflux transporter AcrB pore domain, PN1, PN2, PC1 and PC2 subdomains"/>
    <property type="match status" value="3"/>
</dbReference>
<feature type="transmembrane region" description="Helical" evidence="1">
    <location>
        <begin position="463"/>
        <end position="486"/>
    </location>
</feature>
<evidence type="ECO:0000313" key="2">
    <source>
        <dbReference type="EMBL" id="SOD89499.1"/>
    </source>
</evidence>
<dbReference type="PRINTS" id="PR00702">
    <property type="entry name" value="ACRIFLAVINRP"/>
</dbReference>